<dbReference type="PRINTS" id="PR00990">
    <property type="entry name" value="RIBOKINASE"/>
</dbReference>
<evidence type="ECO:0000256" key="6">
    <source>
        <dbReference type="RuleBase" id="RU003704"/>
    </source>
</evidence>
<gene>
    <name evidence="8" type="ORF">EUA98_13175</name>
</gene>
<dbReference type="PROSITE" id="PS00584">
    <property type="entry name" value="PFKB_KINASES_2"/>
    <property type="match status" value="1"/>
</dbReference>
<dbReference type="Proteomes" id="UP000293764">
    <property type="component" value="Unassembled WGS sequence"/>
</dbReference>
<evidence type="ECO:0000313" key="9">
    <source>
        <dbReference type="Proteomes" id="UP000293764"/>
    </source>
</evidence>
<dbReference type="GO" id="GO:0005524">
    <property type="term" value="F:ATP binding"/>
    <property type="evidence" value="ECO:0007669"/>
    <property type="project" value="UniProtKB-KW"/>
</dbReference>
<evidence type="ECO:0000313" key="8">
    <source>
        <dbReference type="EMBL" id="RYV50488.1"/>
    </source>
</evidence>
<evidence type="ECO:0000256" key="3">
    <source>
        <dbReference type="ARBA" id="ARBA00022741"/>
    </source>
</evidence>
<sequence length="313" mass="31856">MTATPGAQPTPRALVVGEALVDVVRQLDGSIENHVGGSPANVAIGLGRLGRPVDLLTWFAPDAHGELVRRHLEDSAVHVLPGSDGAGSTSVALATLDETGAATYTFDLDWQVPAGTELAADVVVVHSSTIGAALEPGGEAVLQLLGQARSQATVTYDPNVRPALLGSAEQMRPLVARLVELADVVKVSDEDLAWLEPGVALIEVAAKWATSGPGIVVVTRGGAGVVAVTSGGVHVEVPARTVAVADTVGAGDSFMSGLIDGLWTAGLLGAERRGDLGGIDAGTLTRILERSARIAAITVSRAGANPPRLAELI</sequence>
<comment type="similarity">
    <text evidence="1 6">Belongs to the carbohydrate kinase PfkB family.</text>
</comment>
<dbReference type="GO" id="GO:0008865">
    <property type="term" value="F:fructokinase activity"/>
    <property type="evidence" value="ECO:0007669"/>
    <property type="project" value="UniProtKB-ARBA"/>
</dbReference>
<evidence type="ECO:0000256" key="2">
    <source>
        <dbReference type="ARBA" id="ARBA00022679"/>
    </source>
</evidence>
<dbReference type="Gene3D" id="3.40.1190.20">
    <property type="match status" value="1"/>
</dbReference>
<evidence type="ECO:0000259" key="7">
    <source>
        <dbReference type="Pfam" id="PF00294"/>
    </source>
</evidence>
<dbReference type="InterPro" id="IPR002139">
    <property type="entry name" value="Ribo/fructo_kinase"/>
</dbReference>
<keyword evidence="4 6" id="KW-0418">Kinase</keyword>
<feature type="domain" description="Carbohydrate kinase PfkB" evidence="7">
    <location>
        <begin position="14"/>
        <end position="307"/>
    </location>
</feature>
<reference evidence="8 9" key="1">
    <citation type="submission" date="2019-01" db="EMBL/GenBank/DDBJ databases">
        <title>Novel species of Cellulomonas.</title>
        <authorList>
            <person name="Liu Q."/>
            <person name="Xin Y.-H."/>
        </authorList>
    </citation>
    <scope>NUCLEOTIDE SEQUENCE [LARGE SCALE GENOMIC DNA]</scope>
    <source>
        <strain evidence="8 9">HLT2-17</strain>
    </source>
</reference>
<keyword evidence="5" id="KW-0067">ATP-binding</keyword>
<evidence type="ECO:0000256" key="5">
    <source>
        <dbReference type="ARBA" id="ARBA00022840"/>
    </source>
</evidence>
<protein>
    <submittedName>
        <fullName evidence="8">Carbohydrate kinase</fullName>
    </submittedName>
</protein>
<evidence type="ECO:0000256" key="4">
    <source>
        <dbReference type="ARBA" id="ARBA00022777"/>
    </source>
</evidence>
<dbReference type="OrthoDB" id="9795789at2"/>
<dbReference type="InterPro" id="IPR050306">
    <property type="entry name" value="PfkB_Carbo_kinase"/>
</dbReference>
<dbReference type="PANTHER" id="PTHR43085:SF1">
    <property type="entry name" value="PSEUDOURIDINE KINASE-RELATED"/>
    <property type="match status" value="1"/>
</dbReference>
<dbReference type="InterPro" id="IPR029056">
    <property type="entry name" value="Ribokinase-like"/>
</dbReference>
<dbReference type="Pfam" id="PF00294">
    <property type="entry name" value="PfkB"/>
    <property type="match status" value="1"/>
</dbReference>
<dbReference type="SUPFAM" id="SSF53613">
    <property type="entry name" value="Ribokinase-like"/>
    <property type="match status" value="1"/>
</dbReference>
<keyword evidence="9" id="KW-1185">Reference proteome</keyword>
<proteinExistence type="inferred from homology"/>
<dbReference type="InterPro" id="IPR011611">
    <property type="entry name" value="PfkB_dom"/>
</dbReference>
<organism evidence="8 9">
    <name type="scientific">Pengzhenrongella frigida</name>
    <dbReference type="NCBI Taxonomy" id="1259133"/>
    <lineage>
        <taxon>Bacteria</taxon>
        <taxon>Bacillati</taxon>
        <taxon>Actinomycetota</taxon>
        <taxon>Actinomycetes</taxon>
        <taxon>Micrococcales</taxon>
        <taxon>Pengzhenrongella</taxon>
    </lineage>
</organism>
<dbReference type="CDD" id="cd01167">
    <property type="entry name" value="bac_FRK"/>
    <property type="match status" value="1"/>
</dbReference>
<keyword evidence="3" id="KW-0547">Nucleotide-binding</keyword>
<name>A0A4Q5MXT4_9MICO</name>
<dbReference type="GO" id="GO:0006000">
    <property type="term" value="P:fructose metabolic process"/>
    <property type="evidence" value="ECO:0007669"/>
    <property type="project" value="UniProtKB-ARBA"/>
</dbReference>
<comment type="caution">
    <text evidence="8">The sequence shown here is derived from an EMBL/GenBank/DDBJ whole genome shotgun (WGS) entry which is preliminary data.</text>
</comment>
<dbReference type="EMBL" id="SDWW01000032">
    <property type="protein sequence ID" value="RYV50488.1"/>
    <property type="molecule type" value="Genomic_DNA"/>
</dbReference>
<dbReference type="PANTHER" id="PTHR43085">
    <property type="entry name" value="HEXOKINASE FAMILY MEMBER"/>
    <property type="match status" value="1"/>
</dbReference>
<evidence type="ECO:0000256" key="1">
    <source>
        <dbReference type="ARBA" id="ARBA00010688"/>
    </source>
</evidence>
<dbReference type="InterPro" id="IPR002173">
    <property type="entry name" value="Carboh/pur_kinase_PfkB_CS"/>
</dbReference>
<keyword evidence="2 6" id="KW-0808">Transferase</keyword>
<dbReference type="RefSeq" id="WP_130103153.1">
    <property type="nucleotide sequence ID" value="NZ_SDWW01000032.1"/>
</dbReference>
<accession>A0A4Q5MXT4</accession>
<dbReference type="AlphaFoldDB" id="A0A4Q5MXT4"/>